<organism evidence="1 2">
    <name type="scientific">Rhizophagus clarus</name>
    <dbReference type="NCBI Taxonomy" id="94130"/>
    <lineage>
        <taxon>Eukaryota</taxon>
        <taxon>Fungi</taxon>
        <taxon>Fungi incertae sedis</taxon>
        <taxon>Mucoromycota</taxon>
        <taxon>Glomeromycotina</taxon>
        <taxon>Glomeromycetes</taxon>
        <taxon>Glomerales</taxon>
        <taxon>Glomeraceae</taxon>
        <taxon>Rhizophagus</taxon>
    </lineage>
</organism>
<evidence type="ECO:0000313" key="2">
    <source>
        <dbReference type="Proteomes" id="UP000615446"/>
    </source>
</evidence>
<reference evidence="1" key="1">
    <citation type="submission" date="2019-10" db="EMBL/GenBank/DDBJ databases">
        <title>Conservation and host-specific expression of non-tandemly repeated heterogenous ribosome RNA gene in arbuscular mycorrhizal fungi.</title>
        <authorList>
            <person name="Maeda T."/>
            <person name="Kobayashi Y."/>
            <person name="Nakagawa T."/>
            <person name="Ezawa T."/>
            <person name="Yamaguchi K."/>
            <person name="Bino T."/>
            <person name="Nishimoto Y."/>
            <person name="Shigenobu S."/>
            <person name="Kawaguchi M."/>
        </authorList>
    </citation>
    <scope>NUCLEOTIDE SEQUENCE</scope>
    <source>
        <strain evidence="1">HR1</strain>
    </source>
</reference>
<dbReference type="AlphaFoldDB" id="A0A8H3LP35"/>
<comment type="caution">
    <text evidence="1">The sequence shown here is derived from an EMBL/GenBank/DDBJ whole genome shotgun (WGS) entry which is preliminary data.</text>
</comment>
<proteinExistence type="predicted"/>
<accession>A0A8H3LP35</accession>
<sequence length="86" mass="9997">MSLNSLSFNFTPFSYSAFMKRLRISLGFFEQLSGHKFFSFVPIGRAQFGIPAHIGYWRIFKMKTILKRRDFGIVKKISSKFLSSGF</sequence>
<evidence type="ECO:0000313" key="1">
    <source>
        <dbReference type="EMBL" id="GES89972.1"/>
    </source>
</evidence>
<dbReference type="Proteomes" id="UP000615446">
    <property type="component" value="Unassembled WGS sequence"/>
</dbReference>
<protein>
    <submittedName>
        <fullName evidence="1">Uncharacterized protein</fullName>
    </submittedName>
</protein>
<name>A0A8H3LP35_9GLOM</name>
<dbReference type="EMBL" id="BLAL01000193">
    <property type="protein sequence ID" value="GES89972.1"/>
    <property type="molecule type" value="Genomic_DNA"/>
</dbReference>
<gene>
    <name evidence="1" type="ORF">RCL2_001683400</name>
</gene>